<comment type="caution">
    <text evidence="1">The sequence shown here is derived from an EMBL/GenBank/DDBJ whole genome shotgun (WGS) entry which is preliminary data.</text>
</comment>
<dbReference type="Proteomes" id="UP000015462">
    <property type="component" value="Unassembled WGS sequence"/>
</dbReference>
<organism evidence="1 2">
    <name type="scientific">Cycloclasticus pugetii</name>
    <dbReference type="NCBI Taxonomy" id="34068"/>
    <lineage>
        <taxon>Bacteria</taxon>
        <taxon>Pseudomonadati</taxon>
        <taxon>Pseudomonadota</taxon>
        <taxon>Gammaproteobacteria</taxon>
        <taxon>Thiotrichales</taxon>
        <taxon>Piscirickettsiaceae</taxon>
        <taxon>Cycloclasticus</taxon>
    </lineage>
</organism>
<dbReference type="AlphaFoldDB" id="A0AB33Z2K1"/>
<dbReference type="EMBL" id="ASHL01000004">
    <property type="protein sequence ID" value="EPD13268.1"/>
    <property type="molecule type" value="Genomic_DNA"/>
</dbReference>
<accession>A0AB33Z2K1</accession>
<keyword evidence="2" id="KW-1185">Reference proteome</keyword>
<evidence type="ECO:0000313" key="1">
    <source>
        <dbReference type="EMBL" id="EPD13268.1"/>
    </source>
</evidence>
<name>A0AB33Z2K1_9GAMM</name>
<gene>
    <name evidence="1" type="ORF">L196_06485</name>
</gene>
<evidence type="ECO:0000313" key="2">
    <source>
        <dbReference type="Proteomes" id="UP000015462"/>
    </source>
</evidence>
<sequence length="74" mass="8327">MCCQLNTGLCVKLGWTIKDEGLARLLQKTAKLDKFLAGLKKKKYGHVEFAKKQMRSVRPCSKNKVACLLSVRSD</sequence>
<reference evidence="1 2" key="1">
    <citation type="journal article" date="2013" name="Genome Announc.">
        <title>Genome Sequence of the Pyrene- and Fluoranthene-Degrading Bacterium Cycloclasticus sp. Strain PY97M.</title>
        <authorList>
            <person name="Cui Z."/>
            <person name="Xu G."/>
            <person name="Li Q."/>
            <person name="Gao W."/>
            <person name="Zheng L."/>
        </authorList>
    </citation>
    <scope>NUCLEOTIDE SEQUENCE [LARGE SCALE GENOMIC DNA]</scope>
    <source>
        <strain evidence="1 2">PY97M</strain>
    </source>
</reference>
<protein>
    <submittedName>
        <fullName evidence="1">Uncharacterized protein</fullName>
    </submittedName>
</protein>
<proteinExistence type="predicted"/>